<dbReference type="GO" id="GO:0000976">
    <property type="term" value="F:transcription cis-regulatory region binding"/>
    <property type="evidence" value="ECO:0007669"/>
    <property type="project" value="TreeGrafter"/>
</dbReference>
<keyword evidence="4" id="KW-0804">Transcription</keyword>
<dbReference type="InterPro" id="IPR036388">
    <property type="entry name" value="WH-like_DNA-bd_sf"/>
</dbReference>
<dbReference type="InterPro" id="IPR005119">
    <property type="entry name" value="LysR_subst-bd"/>
</dbReference>
<protein>
    <submittedName>
        <fullName evidence="6">LysR family transcriptional regulator</fullName>
    </submittedName>
</protein>
<dbReference type="EMBL" id="QJKC01000008">
    <property type="protein sequence ID" value="PXX47937.1"/>
    <property type="molecule type" value="Genomic_DNA"/>
</dbReference>
<dbReference type="PROSITE" id="PS50931">
    <property type="entry name" value="HTH_LYSR"/>
    <property type="match status" value="1"/>
</dbReference>
<feature type="domain" description="HTH lysR-type" evidence="5">
    <location>
        <begin position="3"/>
        <end position="60"/>
    </location>
</feature>
<dbReference type="Gene3D" id="1.10.10.10">
    <property type="entry name" value="Winged helix-like DNA-binding domain superfamily/Winged helix DNA-binding domain"/>
    <property type="match status" value="1"/>
</dbReference>
<evidence type="ECO:0000256" key="4">
    <source>
        <dbReference type="ARBA" id="ARBA00023163"/>
    </source>
</evidence>
<accession>A0A318JTX4</accession>
<reference evidence="6 7" key="1">
    <citation type="submission" date="2018-05" db="EMBL/GenBank/DDBJ databases">
        <title>Genomic Encyclopedia of Type Strains, Phase IV (KMG-IV): sequencing the most valuable type-strain genomes for metagenomic binning, comparative biology and taxonomic classification.</title>
        <authorList>
            <person name="Goeker M."/>
        </authorList>
    </citation>
    <scope>NUCLEOTIDE SEQUENCE [LARGE SCALE GENOMIC DNA]</scope>
    <source>
        <strain evidence="6 7">DSM 25134</strain>
    </source>
</reference>
<keyword evidence="7" id="KW-1185">Reference proteome</keyword>
<dbReference type="PANTHER" id="PTHR30126">
    <property type="entry name" value="HTH-TYPE TRANSCRIPTIONAL REGULATOR"/>
    <property type="match status" value="1"/>
</dbReference>
<name>A0A318JTX4_9NEIS</name>
<gene>
    <name evidence="6" type="ORF">DFR38_10823</name>
</gene>
<dbReference type="PANTHER" id="PTHR30126:SF4">
    <property type="entry name" value="LYSR FAMILY TRANSCRIPTIONAL REGULATOR"/>
    <property type="match status" value="1"/>
</dbReference>
<evidence type="ECO:0000259" key="5">
    <source>
        <dbReference type="PROSITE" id="PS50931"/>
    </source>
</evidence>
<evidence type="ECO:0000256" key="1">
    <source>
        <dbReference type="ARBA" id="ARBA00009437"/>
    </source>
</evidence>
<evidence type="ECO:0000256" key="3">
    <source>
        <dbReference type="ARBA" id="ARBA00023125"/>
    </source>
</evidence>
<keyword evidence="3" id="KW-0238">DNA-binding</keyword>
<dbReference type="Pfam" id="PF00126">
    <property type="entry name" value="HTH_1"/>
    <property type="match status" value="1"/>
</dbReference>
<dbReference type="InterPro" id="IPR036390">
    <property type="entry name" value="WH_DNA-bd_sf"/>
</dbReference>
<dbReference type="InterPro" id="IPR000847">
    <property type="entry name" value="LysR_HTH_N"/>
</dbReference>
<proteinExistence type="inferred from homology"/>
<dbReference type="Proteomes" id="UP000248395">
    <property type="component" value="Unassembled WGS sequence"/>
</dbReference>
<dbReference type="OrthoDB" id="5293066at2"/>
<evidence type="ECO:0000313" key="6">
    <source>
        <dbReference type="EMBL" id="PXX47937.1"/>
    </source>
</evidence>
<dbReference type="SUPFAM" id="SSF53850">
    <property type="entry name" value="Periplasmic binding protein-like II"/>
    <property type="match status" value="1"/>
</dbReference>
<comment type="similarity">
    <text evidence="1">Belongs to the LysR transcriptional regulatory family.</text>
</comment>
<organism evidence="6 7">
    <name type="scientific">Aquitalea magnusonii</name>
    <dbReference type="NCBI Taxonomy" id="332411"/>
    <lineage>
        <taxon>Bacteria</taxon>
        <taxon>Pseudomonadati</taxon>
        <taxon>Pseudomonadota</taxon>
        <taxon>Betaproteobacteria</taxon>
        <taxon>Neisseriales</taxon>
        <taxon>Chromobacteriaceae</taxon>
        <taxon>Aquitalea</taxon>
    </lineage>
</organism>
<dbReference type="GO" id="GO:0003700">
    <property type="term" value="F:DNA-binding transcription factor activity"/>
    <property type="evidence" value="ECO:0007669"/>
    <property type="project" value="InterPro"/>
</dbReference>
<sequence length="299" mass="33097">MKISLDALLVLDAIDRNGSFAAAADELHRVTSAVSYVIQKLEQDLDVQLFDRSGHRARLTAAGQILLRDGRNLLDAARTVEHRLLQQAAGWESELVITIGDLIPFEQLIPLIARFDQLNSGTQLRFTREVFGGIWDALYDARADLVLGAPGHPPAGDYFYREIGTIDFVFLVSPQHPLASAPEPLSAHTLRQHRIISLGDTSRRLPTRTAGILNGQDVLTVHTLDAKLALMTAGLGIGYLPRMLATPYLQNGQLVEKSLKEKRGCTKMFYAWKEESPGKALAWFIDNLALAIQQQQLII</sequence>
<comment type="caution">
    <text evidence="6">The sequence shown here is derived from an EMBL/GenBank/DDBJ whole genome shotgun (WGS) entry which is preliminary data.</text>
</comment>
<keyword evidence="2" id="KW-0805">Transcription regulation</keyword>
<evidence type="ECO:0000313" key="7">
    <source>
        <dbReference type="Proteomes" id="UP000248395"/>
    </source>
</evidence>
<evidence type="ECO:0000256" key="2">
    <source>
        <dbReference type="ARBA" id="ARBA00023015"/>
    </source>
</evidence>
<dbReference type="AlphaFoldDB" id="A0A318JTX4"/>
<dbReference type="RefSeq" id="WP_059286969.1">
    <property type="nucleotide sequence ID" value="NZ_LNQU01000130.1"/>
</dbReference>
<dbReference type="Gene3D" id="3.40.190.290">
    <property type="match status" value="1"/>
</dbReference>
<dbReference type="Pfam" id="PF03466">
    <property type="entry name" value="LysR_substrate"/>
    <property type="match status" value="1"/>
</dbReference>
<dbReference type="SUPFAM" id="SSF46785">
    <property type="entry name" value="Winged helix' DNA-binding domain"/>
    <property type="match status" value="1"/>
</dbReference>